<sequence>MATAPSDDSPGPQGTSNLLSPTEEEELDVAHPDGAILEEPLNDRLLWEEALLGKIRTMSVLQKNVVLDAIHHCIKEHSQLIWKEVANTGIQELLAPLNLELKQPLEKTFLFHIYGLILRESANKELVRRHLADLLELSHQSANQREGIATAIGIVSSSHLPAVWAVLEHLGRTRLLRTAFMSPDCQCPGLTGSILQQLDPDRHWRWVSCTSLLCYGRMALHAREQILPWVDNIISRMVYYFSCSCYDNILKTSFLSAVIMLMKALKQENSTQSYKFSQIPELIQCLLGILQKEPNFLATLFRQKIILVIVGLSKLRPSLKPMVKSRILQTCLQSLFMLPPMEKLKSCLPPLDSAPDVMVLYKKSMQALDLLLQNFISENKSMDEMCFLLQHMEPWLQSDKSHERKRVVQTIFPLLKYVVDYVTLTEEATPSLLGHQIGLLALLWRDKDPVTQSHSRQCIYLLLQLLIQQKGSTEQFMHLNKLKNFEAKARRESEMRFYNVVKALNRSLTVAQHTQLILALLGGLCSHSRLQCDLASQLLLMIFEDRSIKAEQVRPGRRALSAGPARESGGSTPAAPPGGPCARGGTHLVTESTEPQRQWALRHRGGACGGCREALSCLSFHAQVAEILQGLFQELPSIVFKGILQTMMKVVTVLGTQYAEETVEVILSLCHPSERQVLPLWKALASNTQLARKVLTLLYVKLKLRPPKELIRLSQQAELISLLALGTIYELLYTREYKATVHWAFAGILVGLLTQLHYLFELDVVEGISDYQEDILEMKPLSPCRTCLEALKGLFWTTNYWEVFAYLKLLRGWELFEHSETYTEGVTLLARAMAHYDCEVKAVLGQAVISLKSSEERDNIVAMLIITEFLNSQELTQYISRRTMDKFLSLGLNNPNQLVRAMSLKGLSSILMHPKKVALLRNRLAGLLDGFAKPEPKDLLGLMEILGDILHHLGTQGVGATSLKMAQHLLPLFEDCRGWGAARELTAGGAGGAEAERDLRARGAGGEGRGSCGPRGWVRRGRPQHDPGRKPEGSPAGRGPRARKWQVWLQGLRPSPRPACPGVDMWLPRPRPRREPTEERNRGQMANPVGGAAATGGGGSRSRGWPERRQPSLVGQAGVSVLGGHLVSRPASGPQQAWRPERKVREGAWWVGVCLWLRAPHLPQEQAQVRGRAISLFGDVIYSGGKKYRQVLKSYAFQALVPLLFHLVDSCPKVVTNTKLTFLRCAILLKWEFRKELFGKLAWGHGLGAENDIFIYMVESNFGSYHQFLMQALIYLASPHKNLKHTAMKFIGGILQEYFTDLCFSLKKDDLKILRKYVEVLKQDPDSVSRRFYHSFLEDISELSQFVKH</sequence>
<feature type="compositionally biased region" description="Basic and acidic residues" evidence="2">
    <location>
        <begin position="1023"/>
        <end position="1032"/>
    </location>
</feature>
<dbReference type="InterPro" id="IPR055406">
    <property type="entry name" value="HEAT_Maestro"/>
</dbReference>
<dbReference type="InterPro" id="IPR048465">
    <property type="entry name" value="Maestro-like_HEAT"/>
</dbReference>
<dbReference type="RefSeq" id="XP_025726328.1">
    <property type="nucleotide sequence ID" value="XM_025870543.1"/>
</dbReference>
<dbReference type="PANTHER" id="PTHR23120:SF3">
    <property type="entry name" value="MAESTRO HEAT-LIKE REPEAT FAMILY MEMBER 4"/>
    <property type="match status" value="1"/>
</dbReference>
<evidence type="ECO:0000313" key="6">
    <source>
        <dbReference type="Proteomes" id="UP000286641"/>
    </source>
</evidence>
<dbReference type="Pfam" id="PF23210">
    <property type="entry name" value="HEAT_Maestro_2"/>
    <property type="match status" value="1"/>
</dbReference>
<reference key="1">
    <citation type="submission" date="2019-01" db="UniProtKB">
        <authorList>
            <consortium name="RefSeq"/>
        </authorList>
    </citation>
    <scope>IDENTIFICATION</scope>
</reference>
<organism evidence="6 7">
    <name type="scientific">Callorhinus ursinus</name>
    <name type="common">Northern fur seal</name>
    <dbReference type="NCBI Taxonomy" id="34884"/>
    <lineage>
        <taxon>Eukaryota</taxon>
        <taxon>Metazoa</taxon>
        <taxon>Chordata</taxon>
        <taxon>Craniata</taxon>
        <taxon>Vertebrata</taxon>
        <taxon>Euteleostomi</taxon>
        <taxon>Mammalia</taxon>
        <taxon>Eutheria</taxon>
        <taxon>Laurasiatheria</taxon>
        <taxon>Carnivora</taxon>
        <taxon>Caniformia</taxon>
        <taxon>Pinnipedia</taxon>
        <taxon>Otariidae</taxon>
        <taxon>Callorhinus</taxon>
    </lineage>
</organism>
<name>A0A3Q7NYM4_CALUR</name>
<evidence type="ECO:0000259" key="5">
    <source>
        <dbReference type="Pfam" id="PF23227"/>
    </source>
</evidence>
<evidence type="ECO:0000259" key="4">
    <source>
        <dbReference type="Pfam" id="PF23210"/>
    </source>
</evidence>
<feature type="domain" description="MROH2B-like HEAT-repeats" evidence="4">
    <location>
        <begin position="102"/>
        <end position="376"/>
    </location>
</feature>
<dbReference type="Proteomes" id="UP000286641">
    <property type="component" value="Unplaced"/>
</dbReference>
<feature type="compositionally biased region" description="Gly residues" evidence="2">
    <location>
        <begin position="1003"/>
        <end position="1013"/>
    </location>
</feature>
<proteinExistence type="predicted"/>
<feature type="region of interest" description="Disordered" evidence="2">
    <location>
        <begin position="1"/>
        <end position="25"/>
    </location>
</feature>
<keyword evidence="6" id="KW-1185">Reference proteome</keyword>
<dbReference type="InParanoid" id="A0A3Q7NYM4"/>
<feature type="domain" description="Maestro-like HEAT-repeats" evidence="3">
    <location>
        <begin position="402"/>
        <end position="554"/>
    </location>
</feature>
<feature type="domain" description="Maestro/Maestro-like HEAT-repeats" evidence="5">
    <location>
        <begin position="1157"/>
        <end position="1338"/>
    </location>
</feature>
<accession>A0A3Q7NYM4</accession>
<evidence type="ECO:0000259" key="3">
    <source>
        <dbReference type="Pfam" id="PF21047"/>
    </source>
</evidence>
<protein>
    <submittedName>
        <fullName evidence="7">Maestro heat-like repeat family member 5</fullName>
    </submittedName>
</protein>
<dbReference type="InterPro" id="IPR045206">
    <property type="entry name" value="Maestro_heat-like_prot"/>
</dbReference>
<feature type="region of interest" description="Disordered" evidence="2">
    <location>
        <begin position="554"/>
        <end position="587"/>
    </location>
</feature>
<evidence type="ECO:0000313" key="7">
    <source>
        <dbReference type="RefSeq" id="XP_025726328.1"/>
    </source>
</evidence>
<gene>
    <name evidence="7" type="primary">LOC112823003</name>
</gene>
<evidence type="ECO:0000256" key="2">
    <source>
        <dbReference type="SAM" id="MobiDB-lite"/>
    </source>
</evidence>
<dbReference type="Pfam" id="PF21047">
    <property type="entry name" value="HEAT_Maestro"/>
    <property type="match status" value="2"/>
</dbReference>
<keyword evidence="1" id="KW-0677">Repeat</keyword>
<dbReference type="InterPro" id="IPR016024">
    <property type="entry name" value="ARM-type_fold"/>
</dbReference>
<dbReference type="GO" id="GO:0005794">
    <property type="term" value="C:Golgi apparatus"/>
    <property type="evidence" value="ECO:0007669"/>
    <property type="project" value="TreeGrafter"/>
</dbReference>
<feature type="region of interest" description="Disordered" evidence="2">
    <location>
        <begin position="1000"/>
        <end position="1110"/>
    </location>
</feature>
<reference evidence="7" key="2">
    <citation type="submission" date="2025-08" db="UniProtKB">
        <authorList>
            <consortium name="RefSeq"/>
        </authorList>
    </citation>
    <scope>IDENTIFICATION</scope>
    <source>
        <tissue evidence="7">Blood</tissue>
    </source>
</reference>
<dbReference type="SUPFAM" id="SSF48371">
    <property type="entry name" value="ARM repeat"/>
    <property type="match status" value="1"/>
</dbReference>
<feature type="domain" description="Maestro-like HEAT-repeats" evidence="3">
    <location>
        <begin position="620"/>
        <end position="695"/>
    </location>
</feature>
<dbReference type="Pfam" id="PF23227">
    <property type="entry name" value="HEAT_MROH2B_C"/>
    <property type="match status" value="2"/>
</dbReference>
<dbReference type="PANTHER" id="PTHR23120">
    <property type="entry name" value="MAESTRO-RELATED HEAT DOMAIN-CONTAINING"/>
    <property type="match status" value="1"/>
</dbReference>
<evidence type="ECO:0000256" key="1">
    <source>
        <dbReference type="ARBA" id="ARBA00022737"/>
    </source>
</evidence>
<dbReference type="InterPro" id="IPR055408">
    <property type="entry name" value="HEAT_MROH2B-like"/>
</dbReference>
<feature type="domain" description="Maestro/Maestro-like HEAT-repeats" evidence="5">
    <location>
        <begin position="888"/>
        <end position="976"/>
    </location>
</feature>
<feature type="compositionally biased region" description="Basic and acidic residues" evidence="2">
    <location>
        <begin position="1073"/>
        <end position="1082"/>
    </location>
</feature>